<dbReference type="OrthoDB" id="1419899at2"/>
<dbReference type="Proteomes" id="UP000008898">
    <property type="component" value="Chromosome"/>
</dbReference>
<sequence length="191" mass="21611">MKTTMKFYLSIFALGLFFVACDKSDDTEDKTDGEDIEEVTIVEIWKSTASIMEEASDFNNDGTKNTDFNKEVEGVPQGTITLKSDGTGTASSFGALYIIYSEEEDTYETIYEPVEESESEVAIVWTKDGDKRILKYDADTDQPYTQTGVVSGETLEILNVLPIFTHNIEEDIYLFYEEINIAWLYGKEDVE</sequence>
<reference evidence="1 2" key="2">
    <citation type="journal article" date="2012" name="Environ. Microbiol.">
        <title>Characterization of the first alginolytic operons in a marine bacterium: from their emergence in marine Flavobacteriia to their independent transfers to marine Proteobacteria and human gut Bacteroides.</title>
        <authorList>
            <person name="Thomas F."/>
            <person name="Barbeyron T."/>
            <person name="Tonon T."/>
            <person name="Genicot S."/>
            <person name="Czjzek M."/>
            <person name="Michel G."/>
        </authorList>
    </citation>
    <scope>NUCLEOTIDE SEQUENCE [LARGE SCALE GENOMIC DNA]</scope>
    <source>
        <strain evidence="2">DSM 12802 / CCUG 47099 / CIP 106680 / NCIMB 13871 / Dsij</strain>
    </source>
</reference>
<accession>G0L6W5</accession>
<dbReference type="PROSITE" id="PS51257">
    <property type="entry name" value="PROKAR_LIPOPROTEIN"/>
    <property type="match status" value="1"/>
</dbReference>
<evidence type="ECO:0000313" key="2">
    <source>
        <dbReference type="Proteomes" id="UP000008898"/>
    </source>
</evidence>
<keyword evidence="2" id="KW-1185">Reference proteome</keyword>
<dbReference type="HOGENOM" id="CLU_1420969_0_0_10"/>
<dbReference type="RefSeq" id="WP_013995882.1">
    <property type="nucleotide sequence ID" value="NC_015844.1"/>
</dbReference>
<gene>
    <name evidence="1" type="ordered locus">zobellia_4560</name>
</gene>
<evidence type="ECO:0000313" key="1">
    <source>
        <dbReference type="EMBL" id="CAZ98695.1"/>
    </source>
</evidence>
<protein>
    <submittedName>
        <fullName evidence="1">Hypothetical lipoprotein</fullName>
    </submittedName>
</protein>
<keyword evidence="1" id="KW-0449">Lipoprotein</keyword>
<name>G0L6W5_ZOBGA</name>
<dbReference type="EMBL" id="FP476056">
    <property type="protein sequence ID" value="CAZ98695.1"/>
    <property type="molecule type" value="Genomic_DNA"/>
</dbReference>
<proteinExistence type="predicted"/>
<organism evidence="1 2">
    <name type="scientific">Zobellia galactanivorans (strain DSM 12802 / CCUG 47099 / CIP 106680 / NCIMB 13871 / Dsij)</name>
    <dbReference type="NCBI Taxonomy" id="63186"/>
    <lineage>
        <taxon>Bacteria</taxon>
        <taxon>Pseudomonadati</taxon>
        <taxon>Bacteroidota</taxon>
        <taxon>Flavobacteriia</taxon>
        <taxon>Flavobacteriales</taxon>
        <taxon>Flavobacteriaceae</taxon>
        <taxon>Zobellia</taxon>
    </lineage>
</organism>
<dbReference type="KEGG" id="zga:ZOBELLIA_4560"/>
<dbReference type="AlphaFoldDB" id="G0L6W5"/>
<reference evidence="2" key="1">
    <citation type="submission" date="2009-07" db="EMBL/GenBank/DDBJ databases">
        <title>Complete genome sequence of Zobellia galactanivorans Dsij.</title>
        <authorList>
            <consortium name="Genoscope - CEA"/>
        </authorList>
    </citation>
    <scope>NUCLEOTIDE SEQUENCE [LARGE SCALE GENOMIC DNA]</scope>
    <source>
        <strain evidence="2">DSM 12802 / CCUG 47099 / CIP 106680 / NCIMB 13871 / Dsij</strain>
    </source>
</reference>